<feature type="compositionally biased region" description="Polar residues" evidence="1">
    <location>
        <begin position="61"/>
        <end position="73"/>
    </location>
</feature>
<organism evidence="2 3">
    <name type="scientific">Eumeta variegata</name>
    <name type="common">Bagworm moth</name>
    <name type="synonym">Eumeta japonica</name>
    <dbReference type="NCBI Taxonomy" id="151549"/>
    <lineage>
        <taxon>Eukaryota</taxon>
        <taxon>Metazoa</taxon>
        <taxon>Ecdysozoa</taxon>
        <taxon>Arthropoda</taxon>
        <taxon>Hexapoda</taxon>
        <taxon>Insecta</taxon>
        <taxon>Pterygota</taxon>
        <taxon>Neoptera</taxon>
        <taxon>Endopterygota</taxon>
        <taxon>Lepidoptera</taxon>
        <taxon>Glossata</taxon>
        <taxon>Ditrysia</taxon>
        <taxon>Tineoidea</taxon>
        <taxon>Psychidae</taxon>
        <taxon>Oiketicinae</taxon>
        <taxon>Eumeta</taxon>
    </lineage>
</organism>
<evidence type="ECO:0000256" key="1">
    <source>
        <dbReference type="SAM" id="MobiDB-lite"/>
    </source>
</evidence>
<dbReference type="EMBL" id="BGZK01009248">
    <property type="protein sequence ID" value="GBP11592.1"/>
    <property type="molecule type" value="Genomic_DNA"/>
</dbReference>
<evidence type="ECO:0000313" key="2">
    <source>
        <dbReference type="EMBL" id="GBP11592.1"/>
    </source>
</evidence>
<dbReference type="GO" id="GO:0007026">
    <property type="term" value="P:negative regulation of microtubule depolymerization"/>
    <property type="evidence" value="ECO:0007669"/>
    <property type="project" value="TreeGrafter"/>
</dbReference>
<evidence type="ECO:0000313" key="3">
    <source>
        <dbReference type="Proteomes" id="UP000299102"/>
    </source>
</evidence>
<feature type="compositionally biased region" description="Polar residues" evidence="1">
    <location>
        <begin position="114"/>
        <end position="127"/>
    </location>
</feature>
<dbReference type="GO" id="GO:0007389">
    <property type="term" value="P:pattern specification process"/>
    <property type="evidence" value="ECO:0007669"/>
    <property type="project" value="TreeGrafter"/>
</dbReference>
<feature type="region of interest" description="Disordered" evidence="1">
    <location>
        <begin position="50"/>
        <end position="91"/>
    </location>
</feature>
<dbReference type="GO" id="GO:0008013">
    <property type="term" value="F:beta-catenin binding"/>
    <property type="evidence" value="ECO:0007669"/>
    <property type="project" value="InterPro"/>
</dbReference>
<dbReference type="STRING" id="151549.A0A4C1TAV0"/>
<protein>
    <submittedName>
        <fullName evidence="2">Uncharacterized protein</fullName>
    </submittedName>
</protein>
<dbReference type="PANTHER" id="PTHR12607:SF12">
    <property type="entry name" value="APC-LIKE, ISOFORM A-RELATED"/>
    <property type="match status" value="1"/>
</dbReference>
<dbReference type="Proteomes" id="UP000299102">
    <property type="component" value="Unassembled WGS sequence"/>
</dbReference>
<accession>A0A4C1TAV0</accession>
<dbReference type="InterPro" id="IPR026818">
    <property type="entry name" value="Apc_fam"/>
</dbReference>
<dbReference type="GO" id="GO:0030877">
    <property type="term" value="C:beta-catenin destruction complex"/>
    <property type="evidence" value="ECO:0007669"/>
    <property type="project" value="TreeGrafter"/>
</dbReference>
<feature type="region of interest" description="Disordered" evidence="1">
    <location>
        <begin position="114"/>
        <end position="134"/>
    </location>
</feature>
<dbReference type="GO" id="GO:0005881">
    <property type="term" value="C:cytoplasmic microtubule"/>
    <property type="evidence" value="ECO:0007669"/>
    <property type="project" value="TreeGrafter"/>
</dbReference>
<name>A0A4C1TAV0_EUMVA</name>
<dbReference type="Pfam" id="PF05923">
    <property type="entry name" value="APC_r"/>
    <property type="match status" value="3"/>
</dbReference>
<comment type="caution">
    <text evidence="2">The sequence shown here is derived from an EMBL/GenBank/DDBJ whole genome shotgun (WGS) entry which is preliminary data.</text>
</comment>
<dbReference type="GO" id="GO:0016477">
    <property type="term" value="P:cell migration"/>
    <property type="evidence" value="ECO:0007669"/>
    <property type="project" value="TreeGrafter"/>
</dbReference>
<keyword evidence="3" id="KW-1185">Reference proteome</keyword>
<proteinExistence type="predicted"/>
<sequence>MAQTPQINSALETPLMFSRRSSMDSLAEEDVGPIDDKSSVVSEFSRLASGVISPSEIPDSPYTNHPSNSSSRFHPQPMQFPEGEEEEDANENNDDLLLASCINMGMNRTAMPSTYSQNTDTTSSINHATDMPNDEPRQYYTEDTPALLSKVGSNTNLSAISICSSINDHKENTIYEVLESSSNRAAHIHPNQCINRRSLNLSDDMSSNASESGAGGIDILQQCIRDGMQKPSSKDKVALPKHTMSSNLMDPIAMLRRGGQLLPPFVPVNDEMNKYRVEDSPCNFSVMSGLSNLTVGSSLVGPAVTLQETTNVT</sequence>
<dbReference type="GO" id="GO:0016055">
    <property type="term" value="P:Wnt signaling pathway"/>
    <property type="evidence" value="ECO:0007669"/>
    <property type="project" value="InterPro"/>
</dbReference>
<reference evidence="2 3" key="1">
    <citation type="journal article" date="2019" name="Commun. Biol.">
        <title>The bagworm genome reveals a unique fibroin gene that provides high tensile strength.</title>
        <authorList>
            <person name="Kono N."/>
            <person name="Nakamura H."/>
            <person name="Ohtoshi R."/>
            <person name="Tomita M."/>
            <person name="Numata K."/>
            <person name="Arakawa K."/>
        </authorList>
    </citation>
    <scope>NUCLEOTIDE SEQUENCE [LARGE SCALE GENOMIC DNA]</scope>
</reference>
<feature type="compositionally biased region" description="Acidic residues" evidence="1">
    <location>
        <begin position="82"/>
        <end position="91"/>
    </location>
</feature>
<dbReference type="AlphaFoldDB" id="A0A4C1TAV0"/>
<gene>
    <name evidence="2" type="ORF">EVAR_73761_1</name>
</gene>
<dbReference type="GO" id="GO:0007399">
    <property type="term" value="P:nervous system development"/>
    <property type="evidence" value="ECO:0007669"/>
    <property type="project" value="TreeGrafter"/>
</dbReference>
<dbReference type="PANTHER" id="PTHR12607">
    <property type="entry name" value="ADENOMATOUS POLYPOSIS COLI PROTEIN FAMILY"/>
    <property type="match status" value="1"/>
</dbReference>
<dbReference type="InterPro" id="IPR009223">
    <property type="entry name" value="APC_rpt"/>
</dbReference>
<dbReference type="OrthoDB" id="5918429at2759"/>
<dbReference type="GO" id="GO:0001708">
    <property type="term" value="P:cell fate specification"/>
    <property type="evidence" value="ECO:0007669"/>
    <property type="project" value="TreeGrafter"/>
</dbReference>
<dbReference type="GO" id="GO:0008017">
    <property type="term" value="F:microtubule binding"/>
    <property type="evidence" value="ECO:0007669"/>
    <property type="project" value="TreeGrafter"/>
</dbReference>
<dbReference type="GO" id="GO:0016342">
    <property type="term" value="C:catenin complex"/>
    <property type="evidence" value="ECO:0007669"/>
    <property type="project" value="TreeGrafter"/>
</dbReference>
<dbReference type="GO" id="GO:0090090">
    <property type="term" value="P:negative regulation of canonical Wnt signaling pathway"/>
    <property type="evidence" value="ECO:0007669"/>
    <property type="project" value="TreeGrafter"/>
</dbReference>